<dbReference type="InterPro" id="IPR006549">
    <property type="entry name" value="HAD-SF_hydro_IIIA"/>
</dbReference>
<evidence type="ECO:0000313" key="1">
    <source>
        <dbReference type="EMBL" id="KRK18836.1"/>
    </source>
</evidence>
<dbReference type="SUPFAM" id="SSF56784">
    <property type="entry name" value="HAD-like"/>
    <property type="match status" value="1"/>
</dbReference>
<comment type="caution">
    <text evidence="1">The sequence shown here is derived from an EMBL/GenBank/DDBJ whole genome shotgun (WGS) entry which is preliminary data.</text>
</comment>
<dbReference type="InterPro" id="IPR036412">
    <property type="entry name" value="HAD-like_sf"/>
</dbReference>
<keyword evidence="1" id="KW-0378">Hydrolase</keyword>
<reference evidence="1 2" key="1">
    <citation type="journal article" date="2015" name="Genome Announc.">
        <title>Expanding the biotechnology potential of lactobacilli through comparative genomics of 213 strains and associated genera.</title>
        <authorList>
            <person name="Sun Z."/>
            <person name="Harris H.M."/>
            <person name="McCann A."/>
            <person name="Guo C."/>
            <person name="Argimon S."/>
            <person name="Zhang W."/>
            <person name="Yang X."/>
            <person name="Jeffery I.B."/>
            <person name="Cooney J.C."/>
            <person name="Kagawa T.F."/>
            <person name="Liu W."/>
            <person name="Song Y."/>
            <person name="Salvetti E."/>
            <person name="Wrobel A."/>
            <person name="Rasinkangas P."/>
            <person name="Parkhill J."/>
            <person name="Rea M.C."/>
            <person name="O'Sullivan O."/>
            <person name="Ritari J."/>
            <person name="Douillard F.P."/>
            <person name="Paul Ross R."/>
            <person name="Yang R."/>
            <person name="Briner A.E."/>
            <person name="Felis G.E."/>
            <person name="de Vos W.M."/>
            <person name="Barrangou R."/>
            <person name="Klaenhammer T.R."/>
            <person name="Caufield P.W."/>
            <person name="Cui Y."/>
            <person name="Zhang H."/>
            <person name="O'Toole P.W."/>
        </authorList>
    </citation>
    <scope>NUCLEOTIDE SEQUENCE [LARGE SCALE GENOMIC DNA]</scope>
    <source>
        <strain evidence="1 2">DSM 20001</strain>
    </source>
</reference>
<accession>A0A0R1FHF3</accession>
<dbReference type="InterPro" id="IPR023214">
    <property type="entry name" value="HAD_sf"/>
</dbReference>
<dbReference type="NCBIfam" id="TIGR01662">
    <property type="entry name" value="HAD-SF-IIIA"/>
    <property type="match status" value="1"/>
</dbReference>
<dbReference type="eggNOG" id="COG2179">
    <property type="taxonomic scope" value="Bacteria"/>
</dbReference>
<evidence type="ECO:0000313" key="2">
    <source>
        <dbReference type="Proteomes" id="UP000051181"/>
    </source>
</evidence>
<dbReference type="Pfam" id="PF00702">
    <property type="entry name" value="Hydrolase"/>
    <property type="match status" value="1"/>
</dbReference>
<dbReference type="Gene3D" id="3.40.50.1000">
    <property type="entry name" value="HAD superfamily/HAD-like"/>
    <property type="match status" value="1"/>
</dbReference>
<dbReference type="AlphaFoldDB" id="A0A0R1FHF3"/>
<gene>
    <name evidence="1" type="ORF">FD22_GL002166</name>
</gene>
<dbReference type="Proteomes" id="UP000051181">
    <property type="component" value="Unassembled WGS sequence"/>
</dbReference>
<protein>
    <submittedName>
        <fullName evidence="1">Haloacid dehalogenase family hydrolase</fullName>
    </submittedName>
</protein>
<dbReference type="EMBL" id="AZCN01000007">
    <property type="protein sequence ID" value="KRK18836.1"/>
    <property type="molecule type" value="Genomic_DNA"/>
</dbReference>
<dbReference type="GO" id="GO:0008962">
    <property type="term" value="F:phosphatidylglycerophosphatase activity"/>
    <property type="evidence" value="ECO:0007669"/>
    <property type="project" value="InterPro"/>
</dbReference>
<name>A0A0R1FHF3_9LACO</name>
<dbReference type="NCBIfam" id="TIGR01668">
    <property type="entry name" value="YqeG_hyp_ppase"/>
    <property type="match status" value="1"/>
</dbReference>
<dbReference type="RefSeq" id="WP_003679314.1">
    <property type="nucleotide sequence ID" value="NZ_AZCN01000007.1"/>
</dbReference>
<dbReference type="InterPro" id="IPR010021">
    <property type="entry name" value="PGPP1/Gep4"/>
</dbReference>
<sequence>MFLNYKPTWMVAKITQLTAADLRRQGIKAILTDLDNTLIAWDNPTGTPELRTWIKTMQDSGMPVVVVSNNSAARISRAVASMKLPFIARALKPLSIGIRRAKVQLNLSSDELVMVGDQLITDMIAANSSHIRTVLVRPLIETDAWNTRINRFFEKFLMRRLRRRHPELQWKERLDG</sequence>
<dbReference type="PATRIC" id="fig|913848.6.peg.2214"/>
<proteinExistence type="predicted"/>
<organism evidence="1 2">
    <name type="scientific">Loigolactobacillus coryniformis subsp. coryniformis KCTC 3167 = DSM 20001</name>
    <dbReference type="NCBI Taxonomy" id="913848"/>
    <lineage>
        <taxon>Bacteria</taxon>
        <taxon>Bacillati</taxon>
        <taxon>Bacillota</taxon>
        <taxon>Bacilli</taxon>
        <taxon>Lactobacillales</taxon>
        <taxon>Lactobacillaceae</taxon>
        <taxon>Loigolactobacillus</taxon>
    </lineage>
</organism>
<dbReference type="CDD" id="cd16416">
    <property type="entry name" value="HAD_BsYqeG-like"/>
    <property type="match status" value="1"/>
</dbReference>
<dbReference type="GeneID" id="65917355"/>